<protein>
    <submittedName>
        <fullName evidence="1">Uncharacterized protein</fullName>
    </submittedName>
</protein>
<evidence type="ECO:0000313" key="2">
    <source>
        <dbReference type="Proteomes" id="UP000283383"/>
    </source>
</evidence>
<dbReference type="AlphaFoldDB" id="A0A420IFJ4"/>
<name>A0A420IFJ4_9PEZI</name>
<dbReference type="EMBL" id="MCBQ01009487">
    <property type="protein sequence ID" value="RKF73289.1"/>
    <property type="molecule type" value="Genomic_DNA"/>
</dbReference>
<comment type="caution">
    <text evidence="1">The sequence shown here is derived from an EMBL/GenBank/DDBJ whole genome shotgun (WGS) entry which is preliminary data.</text>
</comment>
<gene>
    <name evidence="1" type="ORF">GcM3_094011</name>
</gene>
<accession>A0A420IFJ4</accession>
<keyword evidence="2" id="KW-1185">Reference proteome</keyword>
<proteinExistence type="predicted"/>
<dbReference type="Proteomes" id="UP000283383">
    <property type="component" value="Unassembled WGS sequence"/>
</dbReference>
<reference evidence="1 2" key="1">
    <citation type="journal article" date="2018" name="BMC Genomics">
        <title>Comparative genome analyses reveal sequence features reflecting distinct modes of host-adaptation between dicot and monocot powdery mildew.</title>
        <authorList>
            <person name="Wu Y."/>
            <person name="Ma X."/>
            <person name="Pan Z."/>
            <person name="Kale S.D."/>
            <person name="Song Y."/>
            <person name="King H."/>
            <person name="Zhang Q."/>
            <person name="Presley C."/>
            <person name="Deng X."/>
            <person name="Wei C.I."/>
            <person name="Xiao S."/>
        </authorList>
    </citation>
    <scope>NUCLEOTIDE SEQUENCE [LARGE SCALE GENOMIC DNA]</scope>
    <source>
        <strain evidence="1">UMSG3</strain>
    </source>
</reference>
<sequence>MELEHFRSQYLKEWGRPLGASLAMRDQNHCENERNSWQYSVPGQRRHAVPPFQQQMRTDHGQEISGWGLVPQIHQKTMKNNFIQGAQRGAPQRNQGNVV</sequence>
<organism evidence="1 2">
    <name type="scientific">Golovinomyces cichoracearum</name>
    <dbReference type="NCBI Taxonomy" id="62708"/>
    <lineage>
        <taxon>Eukaryota</taxon>
        <taxon>Fungi</taxon>
        <taxon>Dikarya</taxon>
        <taxon>Ascomycota</taxon>
        <taxon>Pezizomycotina</taxon>
        <taxon>Leotiomycetes</taxon>
        <taxon>Erysiphales</taxon>
        <taxon>Erysiphaceae</taxon>
        <taxon>Golovinomyces</taxon>
    </lineage>
</organism>
<evidence type="ECO:0000313" key="1">
    <source>
        <dbReference type="EMBL" id="RKF73289.1"/>
    </source>
</evidence>